<evidence type="ECO:0000256" key="1">
    <source>
        <dbReference type="ARBA" id="ARBA00022723"/>
    </source>
</evidence>
<evidence type="ECO:0000313" key="8">
    <source>
        <dbReference type="EMBL" id="KAK0639696.1"/>
    </source>
</evidence>
<dbReference type="Proteomes" id="UP001174936">
    <property type="component" value="Unassembled WGS sequence"/>
</dbReference>
<accession>A0AA40CI48</accession>
<dbReference type="AlphaFoldDB" id="A0AA40CI48"/>
<gene>
    <name evidence="8" type="ORF">B0T16DRAFT_338632</name>
</gene>
<keyword evidence="1" id="KW-0479">Metal-binding</keyword>
<evidence type="ECO:0000259" key="7">
    <source>
        <dbReference type="SMART" id="SM00906"/>
    </source>
</evidence>
<dbReference type="EMBL" id="JAULSV010000007">
    <property type="protein sequence ID" value="KAK0639696.1"/>
    <property type="molecule type" value="Genomic_DNA"/>
</dbReference>
<dbReference type="GO" id="GO:0008270">
    <property type="term" value="F:zinc ion binding"/>
    <property type="evidence" value="ECO:0007669"/>
    <property type="project" value="InterPro"/>
</dbReference>
<protein>
    <submittedName>
        <fullName evidence="8">Fungal-specific transcription factor domain-containing protein</fullName>
    </submittedName>
</protein>
<keyword evidence="5" id="KW-0804">Transcription</keyword>
<keyword evidence="4" id="KW-0238">DNA-binding</keyword>
<evidence type="ECO:0000256" key="3">
    <source>
        <dbReference type="ARBA" id="ARBA00023015"/>
    </source>
</evidence>
<organism evidence="8 9">
    <name type="scientific">Cercophora newfieldiana</name>
    <dbReference type="NCBI Taxonomy" id="92897"/>
    <lineage>
        <taxon>Eukaryota</taxon>
        <taxon>Fungi</taxon>
        <taxon>Dikarya</taxon>
        <taxon>Ascomycota</taxon>
        <taxon>Pezizomycotina</taxon>
        <taxon>Sordariomycetes</taxon>
        <taxon>Sordariomycetidae</taxon>
        <taxon>Sordariales</taxon>
        <taxon>Lasiosphaeriaceae</taxon>
        <taxon>Cercophora</taxon>
    </lineage>
</organism>
<dbReference type="GO" id="GO:0006351">
    <property type="term" value="P:DNA-templated transcription"/>
    <property type="evidence" value="ECO:0007669"/>
    <property type="project" value="InterPro"/>
</dbReference>
<dbReference type="Pfam" id="PF04082">
    <property type="entry name" value="Fungal_trans"/>
    <property type="match status" value="1"/>
</dbReference>
<reference evidence="8" key="1">
    <citation type="submission" date="2023-06" db="EMBL/GenBank/DDBJ databases">
        <title>Genome-scale phylogeny and comparative genomics of the fungal order Sordariales.</title>
        <authorList>
            <consortium name="Lawrence Berkeley National Laboratory"/>
            <person name="Hensen N."/>
            <person name="Bonometti L."/>
            <person name="Westerberg I."/>
            <person name="Brannstrom I.O."/>
            <person name="Guillou S."/>
            <person name="Cros-Aarteil S."/>
            <person name="Calhoun S."/>
            <person name="Haridas S."/>
            <person name="Kuo A."/>
            <person name="Mondo S."/>
            <person name="Pangilinan J."/>
            <person name="Riley R."/>
            <person name="Labutti K."/>
            <person name="Andreopoulos B."/>
            <person name="Lipzen A."/>
            <person name="Chen C."/>
            <person name="Yanf M."/>
            <person name="Daum C."/>
            <person name="Ng V."/>
            <person name="Clum A."/>
            <person name="Steindorff A."/>
            <person name="Ohm R."/>
            <person name="Martin F."/>
            <person name="Silar P."/>
            <person name="Natvig D."/>
            <person name="Lalanne C."/>
            <person name="Gautier V."/>
            <person name="Ament-Velasquez S.L."/>
            <person name="Kruys A."/>
            <person name="Hutchinson M.I."/>
            <person name="Powell A.J."/>
            <person name="Barry K."/>
            <person name="Miller A.N."/>
            <person name="Grigoriev I.V."/>
            <person name="Debuchy R."/>
            <person name="Gladieux P."/>
            <person name="Thoren M.H."/>
            <person name="Johannesson H."/>
        </authorList>
    </citation>
    <scope>NUCLEOTIDE SEQUENCE</scope>
    <source>
        <strain evidence="8">SMH2532-1</strain>
    </source>
</reference>
<dbReference type="PANTHER" id="PTHR31313">
    <property type="entry name" value="TY1 ENHANCER ACTIVATOR"/>
    <property type="match status" value="1"/>
</dbReference>
<dbReference type="InterPro" id="IPR007219">
    <property type="entry name" value="XnlR_reg_dom"/>
</dbReference>
<evidence type="ECO:0000256" key="2">
    <source>
        <dbReference type="ARBA" id="ARBA00022833"/>
    </source>
</evidence>
<dbReference type="GO" id="GO:0003677">
    <property type="term" value="F:DNA binding"/>
    <property type="evidence" value="ECO:0007669"/>
    <property type="project" value="UniProtKB-KW"/>
</dbReference>
<name>A0AA40CI48_9PEZI</name>
<keyword evidence="3" id="KW-0805">Transcription regulation</keyword>
<evidence type="ECO:0000256" key="4">
    <source>
        <dbReference type="ARBA" id="ARBA00023125"/>
    </source>
</evidence>
<proteinExistence type="predicted"/>
<evidence type="ECO:0000256" key="5">
    <source>
        <dbReference type="ARBA" id="ARBA00023163"/>
    </source>
</evidence>
<dbReference type="InterPro" id="IPR051615">
    <property type="entry name" value="Transcr_Regulatory_Elem"/>
</dbReference>
<dbReference type="PANTHER" id="PTHR31313:SF4">
    <property type="entry name" value="CONIDIAL DEVELOPMENT PROTEIN FLUFFY"/>
    <property type="match status" value="1"/>
</dbReference>
<dbReference type="CDD" id="cd12148">
    <property type="entry name" value="fungal_TF_MHR"/>
    <property type="match status" value="1"/>
</dbReference>
<evidence type="ECO:0000256" key="6">
    <source>
        <dbReference type="ARBA" id="ARBA00023242"/>
    </source>
</evidence>
<evidence type="ECO:0000313" key="9">
    <source>
        <dbReference type="Proteomes" id="UP001174936"/>
    </source>
</evidence>
<keyword evidence="2" id="KW-0862">Zinc</keyword>
<dbReference type="SMART" id="SM00906">
    <property type="entry name" value="Fungal_trans"/>
    <property type="match status" value="1"/>
</dbReference>
<keyword evidence="9" id="KW-1185">Reference proteome</keyword>
<feature type="domain" description="Xylanolytic transcriptional activator regulatory" evidence="7">
    <location>
        <begin position="133"/>
        <end position="202"/>
    </location>
</feature>
<sequence length="545" mass="61293">MFFALNTGGFAGTWTDATSDQQLVRHLLELYFCWEYPALASLSREHFIADFAAGRPRFCSSLLVNALLSLACRFSDRPESRNQDNQSHTAGDNFFDEAQRLFWAMDDHRGLTTIQALGIMSIRQASCGRDAESRYYAGQSVRLCIELGLHRCSPDVSQDDEQVVRLATFWGAFALDHAWSLTTGSLPQFSRFPRFPPKITTKPEIENALWVPYTDDGSLLHHPCEQPSHIISVFKSFCELSEIVHSAMYTLHCPAKAPDRDDMLNIYSMFLSWYDSLPAVFRLGGNFTPQVLFMHGYYHYAIILTFRPFLDLRLKNSNILPRSVCIQAADAIHGHMRSYSQLYSLRRTPWFMPYLVLMSSRLYLSVGGLYLSPDTSGSLSAGLRQALWSARGAEDISDTLNRVQQGLDNLGEMRPCHGAATIAWNMLRYLNDALEVYVEISRALEGGQWQGGEFDPRWVAFSEKRGLDFFPPSPGENQSEGYVQGSTDGMDRAGQEGRSIDGMLSLLQSSDALKSALYWPSPRRPPPLIILTGPALEKAGFKPLE</sequence>
<keyword evidence="6" id="KW-0539">Nucleus</keyword>
<comment type="caution">
    <text evidence="8">The sequence shown here is derived from an EMBL/GenBank/DDBJ whole genome shotgun (WGS) entry which is preliminary data.</text>
</comment>